<keyword evidence="4" id="KW-1185">Reference proteome</keyword>
<feature type="compositionally biased region" description="Basic and acidic residues" evidence="1">
    <location>
        <begin position="116"/>
        <end position="133"/>
    </location>
</feature>
<evidence type="ECO:0000256" key="1">
    <source>
        <dbReference type="SAM" id="MobiDB-lite"/>
    </source>
</evidence>
<name>A0A845UUG7_9GAMM</name>
<feature type="chain" id="PRO_5032399195" evidence="2">
    <location>
        <begin position="23"/>
        <end position="195"/>
    </location>
</feature>
<sequence>MIKRQMLALAIPTVLLSGAVIAQLDRQHDAHSHGTATGNLSLDQGDLRLELEIPGINLVGFEHAPNNDEQTAALDSTERFLRSADWLAADSRGGCEIASISAHSHGFGEDDANQADSHEHDHDQGHDHHHDGGTEHAEFHLVVTMECATPDRLGWIDLRLFENFPGNEEMVINVLTDAVATQARLTAGNERIGLD</sequence>
<gene>
    <name evidence="3" type="ORF">G3I74_05335</name>
</gene>
<dbReference type="Pfam" id="PF10986">
    <property type="entry name" value="ZrgA"/>
    <property type="match status" value="1"/>
</dbReference>
<dbReference type="InterPro" id="IPR021253">
    <property type="entry name" value="ZrgA-like"/>
</dbReference>
<feature type="signal peptide" evidence="2">
    <location>
        <begin position="1"/>
        <end position="22"/>
    </location>
</feature>
<protein>
    <submittedName>
        <fullName evidence="3">DUF2796 domain-containing protein</fullName>
    </submittedName>
</protein>
<evidence type="ECO:0000313" key="4">
    <source>
        <dbReference type="Proteomes" id="UP000484885"/>
    </source>
</evidence>
<accession>A0A845UUG7</accession>
<feature type="region of interest" description="Disordered" evidence="1">
    <location>
        <begin position="105"/>
        <end position="133"/>
    </location>
</feature>
<dbReference type="AlphaFoldDB" id="A0A845UUG7"/>
<dbReference type="RefSeq" id="WP_164210548.1">
    <property type="nucleotide sequence ID" value="NZ_JAAGSC010000037.1"/>
</dbReference>
<dbReference type="Proteomes" id="UP000484885">
    <property type="component" value="Unassembled WGS sequence"/>
</dbReference>
<proteinExistence type="predicted"/>
<comment type="caution">
    <text evidence="3">The sequence shown here is derived from an EMBL/GenBank/DDBJ whole genome shotgun (WGS) entry which is preliminary data.</text>
</comment>
<organism evidence="3 4">
    <name type="scientific">Wenzhouxiangella limi</name>
    <dbReference type="NCBI Taxonomy" id="2707351"/>
    <lineage>
        <taxon>Bacteria</taxon>
        <taxon>Pseudomonadati</taxon>
        <taxon>Pseudomonadota</taxon>
        <taxon>Gammaproteobacteria</taxon>
        <taxon>Chromatiales</taxon>
        <taxon>Wenzhouxiangellaceae</taxon>
        <taxon>Wenzhouxiangella</taxon>
    </lineage>
</organism>
<keyword evidence="2" id="KW-0732">Signal</keyword>
<evidence type="ECO:0000313" key="3">
    <source>
        <dbReference type="EMBL" id="NDY95147.1"/>
    </source>
</evidence>
<evidence type="ECO:0000256" key="2">
    <source>
        <dbReference type="SAM" id="SignalP"/>
    </source>
</evidence>
<dbReference type="EMBL" id="JAAGSC010000037">
    <property type="protein sequence ID" value="NDY95147.1"/>
    <property type="molecule type" value="Genomic_DNA"/>
</dbReference>
<reference evidence="3 4" key="1">
    <citation type="submission" date="2020-02" db="EMBL/GenBank/DDBJ databases">
        <authorList>
            <person name="Zhang X.-Y."/>
        </authorList>
    </citation>
    <scope>NUCLEOTIDE SEQUENCE [LARGE SCALE GENOMIC DNA]</scope>
    <source>
        <strain evidence="3 4">C33</strain>
    </source>
</reference>